<evidence type="ECO:0000313" key="2">
    <source>
        <dbReference type="Proteomes" id="UP000054549"/>
    </source>
</evidence>
<evidence type="ECO:0000313" key="1">
    <source>
        <dbReference type="EMBL" id="KIL66399.1"/>
    </source>
</evidence>
<dbReference type="InParanoid" id="A0A0C2THJ6"/>
<dbReference type="OrthoDB" id="2914841at2759"/>
<dbReference type="EMBL" id="KN818236">
    <property type="protein sequence ID" value="KIL66399.1"/>
    <property type="molecule type" value="Genomic_DNA"/>
</dbReference>
<dbReference type="AlphaFoldDB" id="A0A0C2THJ6"/>
<accession>A0A0C2THJ6</accession>
<sequence>MIGGSDEEGQVARGRLSSTNQVQRCVDETPLSENPANSYRWICIYAPSPIYRLSADVLRSIFELYCQVELHVTFPLRFSPPQFVLCQVCSAWRQIMLDNPAFWNKIRIAFNILTFKECTRYDKMIEVPRIWLSRAKDLPCFIDVDFFPFEPPQSSRLWKHDINKNIVRDLISPHNCKGLRVIFADYHLHDLLQLSDEKLSYIEVLHLHYVHDENHRETVSPLDLHKLSNLTSFSLIPNLSLFRFMERHGMPECQYFQVFSGIPWHQLRRIHLGVKLPALCCLNILETSSPVLEICSLVVWEDLSFASSPPSHIKPVNCPQLRELAVRIYPHIMLDDGDSFLLCLRLPKLKSLELRCPDNSEVSIDPRTLLRMQSVCSMCPEKLEICDRDCDVDAGALLASMPSLRCLEVPETSIFTVDAIREMGTGSIGPLLEELTIKNSKISNEIGELIQMVKMRSSIGKETSAWEKIMPTPFRSVLLSCEDLDEELLQKYDATINEINQSGVELTVNFMQC</sequence>
<proteinExistence type="predicted"/>
<name>A0A0C2THJ6_AMAMK</name>
<reference evidence="1 2" key="1">
    <citation type="submission" date="2014-04" db="EMBL/GenBank/DDBJ databases">
        <title>Evolutionary Origins and Diversification of the Mycorrhizal Mutualists.</title>
        <authorList>
            <consortium name="DOE Joint Genome Institute"/>
            <consortium name="Mycorrhizal Genomics Consortium"/>
            <person name="Kohler A."/>
            <person name="Kuo A."/>
            <person name="Nagy L.G."/>
            <person name="Floudas D."/>
            <person name="Copeland A."/>
            <person name="Barry K.W."/>
            <person name="Cichocki N."/>
            <person name="Veneault-Fourrey C."/>
            <person name="LaButti K."/>
            <person name="Lindquist E.A."/>
            <person name="Lipzen A."/>
            <person name="Lundell T."/>
            <person name="Morin E."/>
            <person name="Murat C."/>
            <person name="Riley R."/>
            <person name="Ohm R."/>
            <person name="Sun H."/>
            <person name="Tunlid A."/>
            <person name="Henrissat B."/>
            <person name="Grigoriev I.V."/>
            <person name="Hibbett D.S."/>
            <person name="Martin F."/>
        </authorList>
    </citation>
    <scope>NUCLEOTIDE SEQUENCE [LARGE SCALE GENOMIC DNA]</scope>
    <source>
        <strain evidence="1 2">Koide BX008</strain>
    </source>
</reference>
<keyword evidence="2" id="KW-1185">Reference proteome</keyword>
<protein>
    <recommendedName>
        <fullName evidence="3">F-box domain-containing protein</fullName>
    </recommendedName>
</protein>
<evidence type="ECO:0008006" key="3">
    <source>
        <dbReference type="Google" id="ProtNLM"/>
    </source>
</evidence>
<organism evidence="1 2">
    <name type="scientific">Amanita muscaria (strain Koide BX008)</name>
    <dbReference type="NCBI Taxonomy" id="946122"/>
    <lineage>
        <taxon>Eukaryota</taxon>
        <taxon>Fungi</taxon>
        <taxon>Dikarya</taxon>
        <taxon>Basidiomycota</taxon>
        <taxon>Agaricomycotina</taxon>
        <taxon>Agaricomycetes</taxon>
        <taxon>Agaricomycetidae</taxon>
        <taxon>Agaricales</taxon>
        <taxon>Pluteineae</taxon>
        <taxon>Amanitaceae</taxon>
        <taxon>Amanita</taxon>
    </lineage>
</organism>
<dbReference type="HOGENOM" id="CLU_036613_0_0_1"/>
<gene>
    <name evidence="1" type="ORF">M378DRAFT_160851</name>
</gene>
<dbReference type="InterPro" id="IPR032675">
    <property type="entry name" value="LRR_dom_sf"/>
</dbReference>
<dbReference type="Gene3D" id="3.80.10.10">
    <property type="entry name" value="Ribonuclease Inhibitor"/>
    <property type="match status" value="1"/>
</dbReference>
<dbReference type="Proteomes" id="UP000054549">
    <property type="component" value="Unassembled WGS sequence"/>
</dbReference>